<comment type="caution">
    <text evidence="1">The sequence shown here is derived from an EMBL/GenBank/DDBJ whole genome shotgun (WGS) entry which is preliminary data.</text>
</comment>
<dbReference type="HOGENOM" id="CLU_3255794_0_0_10"/>
<gene>
    <name evidence="1" type="ORF">HMPREF1991_01822</name>
</gene>
<protein>
    <submittedName>
        <fullName evidence="1">Uncharacterized protein</fullName>
    </submittedName>
</protein>
<proteinExistence type="predicted"/>
<dbReference type="Proteomes" id="UP000027442">
    <property type="component" value="Unassembled WGS sequence"/>
</dbReference>
<sequence>MLLFAPLEMFYPCFCNLSNIVLANNKIVLACNDINNYLCIRK</sequence>
<dbReference type="EMBL" id="JNGW01000077">
    <property type="protein sequence ID" value="KDR52123.1"/>
    <property type="molecule type" value="Genomic_DNA"/>
</dbReference>
<dbReference type="PATRIC" id="fig|1122985.7.peg.1896"/>
<evidence type="ECO:0000313" key="1">
    <source>
        <dbReference type="EMBL" id="KDR52123.1"/>
    </source>
</evidence>
<keyword evidence="2" id="KW-1185">Reference proteome</keyword>
<dbReference type="AlphaFoldDB" id="A0A069QH00"/>
<accession>A0A069QH00</accession>
<evidence type="ECO:0000313" key="2">
    <source>
        <dbReference type="Proteomes" id="UP000027442"/>
    </source>
</evidence>
<organism evidence="1 2">
    <name type="scientific">Hoylesella loescheii DSM 19665 = JCM 12249 = ATCC 15930</name>
    <dbReference type="NCBI Taxonomy" id="1122985"/>
    <lineage>
        <taxon>Bacteria</taxon>
        <taxon>Pseudomonadati</taxon>
        <taxon>Bacteroidota</taxon>
        <taxon>Bacteroidia</taxon>
        <taxon>Bacteroidales</taxon>
        <taxon>Prevotellaceae</taxon>
        <taxon>Hoylesella</taxon>
    </lineage>
</organism>
<reference evidence="1 2" key="1">
    <citation type="submission" date="2013-08" db="EMBL/GenBank/DDBJ databases">
        <authorList>
            <person name="Weinstock G."/>
            <person name="Sodergren E."/>
            <person name="Wylie T."/>
            <person name="Fulton L."/>
            <person name="Fulton R."/>
            <person name="Fronick C."/>
            <person name="O'Laughlin M."/>
            <person name="Godfrey J."/>
            <person name="Miner T."/>
            <person name="Herter B."/>
            <person name="Appelbaum E."/>
            <person name="Cordes M."/>
            <person name="Lek S."/>
            <person name="Wollam A."/>
            <person name="Pepin K.H."/>
            <person name="Palsikar V.B."/>
            <person name="Mitreva M."/>
            <person name="Wilson R.K."/>
        </authorList>
    </citation>
    <scope>NUCLEOTIDE SEQUENCE [LARGE SCALE GENOMIC DNA]</scope>
    <source>
        <strain evidence="1 2">ATCC 15930</strain>
    </source>
</reference>
<name>A0A069QH00_HOYLO</name>